<gene>
    <name evidence="1" type="ORF">HaLaN_16453</name>
</gene>
<proteinExistence type="predicted"/>
<sequence>MVEPVDPAADLQPHRLDFASAGLPSDPVGQHAMRRPVCPVHPSAADSPVDFAVYESDSDNELMDAMQTGGLTPLCFNEVPGSTYGKAAMTPIQEIIGLMLSPGNMVINDEWTRFD</sequence>
<evidence type="ECO:0000313" key="1">
    <source>
        <dbReference type="EMBL" id="GFH19498.1"/>
    </source>
</evidence>
<dbReference type="Proteomes" id="UP000485058">
    <property type="component" value="Unassembled WGS sequence"/>
</dbReference>
<keyword evidence="2" id="KW-1185">Reference proteome</keyword>
<organism evidence="1 2">
    <name type="scientific">Haematococcus lacustris</name>
    <name type="common">Green alga</name>
    <name type="synonym">Haematococcus pluvialis</name>
    <dbReference type="NCBI Taxonomy" id="44745"/>
    <lineage>
        <taxon>Eukaryota</taxon>
        <taxon>Viridiplantae</taxon>
        <taxon>Chlorophyta</taxon>
        <taxon>core chlorophytes</taxon>
        <taxon>Chlorophyceae</taxon>
        <taxon>CS clade</taxon>
        <taxon>Chlamydomonadales</taxon>
        <taxon>Haematococcaceae</taxon>
        <taxon>Haematococcus</taxon>
    </lineage>
</organism>
<accession>A0A699ZLS6</accession>
<dbReference type="AlphaFoldDB" id="A0A699ZLS6"/>
<feature type="non-terminal residue" evidence="1">
    <location>
        <position position="1"/>
    </location>
</feature>
<dbReference type="EMBL" id="BLLF01001473">
    <property type="protein sequence ID" value="GFH19498.1"/>
    <property type="molecule type" value="Genomic_DNA"/>
</dbReference>
<name>A0A699ZLS6_HAELA</name>
<comment type="caution">
    <text evidence="1">The sequence shown here is derived from an EMBL/GenBank/DDBJ whole genome shotgun (WGS) entry which is preliminary data.</text>
</comment>
<protein>
    <submittedName>
        <fullName evidence="1">Uncharacterized protein</fullName>
    </submittedName>
</protein>
<evidence type="ECO:0000313" key="2">
    <source>
        <dbReference type="Proteomes" id="UP000485058"/>
    </source>
</evidence>
<reference evidence="1 2" key="1">
    <citation type="submission" date="2020-02" db="EMBL/GenBank/DDBJ databases">
        <title>Draft genome sequence of Haematococcus lacustris strain NIES-144.</title>
        <authorList>
            <person name="Morimoto D."/>
            <person name="Nakagawa S."/>
            <person name="Yoshida T."/>
            <person name="Sawayama S."/>
        </authorList>
    </citation>
    <scope>NUCLEOTIDE SEQUENCE [LARGE SCALE GENOMIC DNA]</scope>
    <source>
        <strain evidence="1 2">NIES-144</strain>
    </source>
</reference>